<evidence type="ECO:0000259" key="1">
    <source>
        <dbReference type="Pfam" id="PF13482"/>
    </source>
</evidence>
<reference evidence="2" key="1">
    <citation type="journal article" date="2020" name="Nature">
        <title>Giant virus diversity and host interactions through global metagenomics.</title>
        <authorList>
            <person name="Schulz F."/>
            <person name="Roux S."/>
            <person name="Paez-Espino D."/>
            <person name="Jungbluth S."/>
            <person name="Walsh D.A."/>
            <person name="Denef V.J."/>
            <person name="McMahon K.D."/>
            <person name="Konstantinidis K.T."/>
            <person name="Eloe-Fadrosh E.A."/>
            <person name="Kyrpides N.C."/>
            <person name="Woyke T."/>
        </authorList>
    </citation>
    <scope>NUCLEOTIDE SEQUENCE</scope>
    <source>
        <strain evidence="2">GVMAG-S-3300010158-109</strain>
    </source>
</reference>
<dbReference type="EMBL" id="MN740868">
    <property type="protein sequence ID" value="QHU15865.1"/>
    <property type="molecule type" value="Genomic_DNA"/>
</dbReference>
<dbReference type="AlphaFoldDB" id="A0A6C0KCX3"/>
<organism evidence="2">
    <name type="scientific">viral metagenome</name>
    <dbReference type="NCBI Taxonomy" id="1070528"/>
    <lineage>
        <taxon>unclassified sequences</taxon>
        <taxon>metagenomes</taxon>
        <taxon>organismal metagenomes</taxon>
    </lineage>
</organism>
<name>A0A6C0KCX3_9ZZZZ</name>
<sequence>MKNIRDLIMANRLPVATRTRSRMPRIAIPQQEWISVTELDNFCQNDFGADWCEALRKDDVGDRHSSDSLLFLFEKGKEYENYVMSNLRQKTGLTLDRHSSHSTSRLYNERDGVIDSRRVVESMKRGDPVIYSAYLADRSRYLRGIPDLLVRNDQIHILFNTNTTIPYGTSRFGNYYYIPVEIKFSTICLTADGRYVSNEGRSPFYKTQLYAYSSLLQTIQGWQPSCAFIIGKRTVHKDDIYSSLDRPGYIDYAGHDISVISKFHDGLAWLRRVKKYGSSWDISEIRNFPPNMKYNPSLDKKEIAIASSEITEIWQCGVHQRQRAYDNGIYSWNDQRLTAELMNIPVAYQNEVNAILKVNRGELGIYHPMSLSTDLNSNSEMFVDFETFNDTFDIQSPLLNPECIFLIGVYYKNKYYSFKLPELTQQDEKTLIMSFYQFWEKCGKPVCWFWYAETELWRRALLRHQLVLESPVEWRDLYKIVRDETFVVKGCKNFKLKSYIKALSDQSLIPLIAPPDTCGNGLEAMVTAWKHYKETKDPVKMKEVVSYNKFDCIALSHLLTFLRTL</sequence>
<proteinExistence type="predicted"/>
<dbReference type="Pfam" id="PF13482">
    <property type="entry name" value="RNase_H_2"/>
    <property type="match status" value="1"/>
</dbReference>
<accession>A0A6C0KCX3</accession>
<protein>
    <recommendedName>
        <fullName evidence="1">YprB ribonuclease H-like domain-containing protein</fullName>
    </recommendedName>
</protein>
<dbReference type="InterPro" id="IPR012337">
    <property type="entry name" value="RNaseH-like_sf"/>
</dbReference>
<evidence type="ECO:0000313" key="2">
    <source>
        <dbReference type="EMBL" id="QHU15865.1"/>
    </source>
</evidence>
<dbReference type="InterPro" id="IPR038720">
    <property type="entry name" value="YprB_RNase_H-like_dom"/>
</dbReference>
<dbReference type="SUPFAM" id="SSF53098">
    <property type="entry name" value="Ribonuclease H-like"/>
    <property type="match status" value="1"/>
</dbReference>
<feature type="domain" description="YprB ribonuclease H-like" evidence="1">
    <location>
        <begin position="392"/>
        <end position="560"/>
    </location>
</feature>